<keyword evidence="2" id="KW-1185">Reference proteome</keyword>
<evidence type="ECO:0000313" key="2">
    <source>
        <dbReference type="Proteomes" id="UP000738325"/>
    </source>
</evidence>
<dbReference type="Proteomes" id="UP000738325">
    <property type="component" value="Unassembled WGS sequence"/>
</dbReference>
<accession>A0A9P6R0S3</accession>
<reference evidence="1" key="1">
    <citation type="journal article" date="2020" name="Fungal Divers.">
        <title>Resolving the Mortierellaceae phylogeny through synthesis of multi-gene phylogenetics and phylogenomics.</title>
        <authorList>
            <person name="Vandepol N."/>
            <person name="Liber J."/>
            <person name="Desiro A."/>
            <person name="Na H."/>
            <person name="Kennedy M."/>
            <person name="Barry K."/>
            <person name="Grigoriev I.V."/>
            <person name="Miller A.N."/>
            <person name="O'Donnell K."/>
            <person name="Stajich J.E."/>
            <person name="Bonito G."/>
        </authorList>
    </citation>
    <scope>NUCLEOTIDE SEQUENCE</scope>
    <source>
        <strain evidence="1">REB-010B</strain>
    </source>
</reference>
<comment type="caution">
    <text evidence="1">The sequence shown here is derived from an EMBL/GenBank/DDBJ whole genome shotgun (WGS) entry which is preliminary data.</text>
</comment>
<protein>
    <submittedName>
        <fullName evidence="1">Uncharacterized protein</fullName>
    </submittedName>
</protein>
<dbReference type="AlphaFoldDB" id="A0A9P6R0S3"/>
<evidence type="ECO:0000313" key="1">
    <source>
        <dbReference type="EMBL" id="KAG0310329.1"/>
    </source>
</evidence>
<name>A0A9P6R0S3_9FUNG</name>
<sequence>MLGYVYFSHNSNALLADIDLGLKISAPFSSSGTSCSVSASVSVSEATMLSTVITSEFATTRRRLCDARHRYPTTSVVVIVLLLGIHSCIEAYPRLESRLCMTLPGRPRIHPSVHLLLTISETPRFVLDAVENNLNKADGDVVKAFNTRNAL</sequence>
<proteinExistence type="predicted"/>
<organism evidence="1 2">
    <name type="scientific">Dissophora globulifera</name>
    <dbReference type="NCBI Taxonomy" id="979702"/>
    <lineage>
        <taxon>Eukaryota</taxon>
        <taxon>Fungi</taxon>
        <taxon>Fungi incertae sedis</taxon>
        <taxon>Mucoromycota</taxon>
        <taxon>Mortierellomycotina</taxon>
        <taxon>Mortierellomycetes</taxon>
        <taxon>Mortierellales</taxon>
        <taxon>Mortierellaceae</taxon>
        <taxon>Dissophora</taxon>
    </lineage>
</organism>
<dbReference type="EMBL" id="JAAAIP010001089">
    <property type="protein sequence ID" value="KAG0310329.1"/>
    <property type="molecule type" value="Genomic_DNA"/>
</dbReference>
<gene>
    <name evidence="1" type="ORF">BGZ99_000440</name>
</gene>